<keyword evidence="11" id="KW-1185">Reference proteome</keyword>
<dbReference type="PANTHER" id="PTHR43390:SF1">
    <property type="entry name" value="CHLOROPLAST PROCESSING PEPTIDASE"/>
    <property type="match status" value="1"/>
</dbReference>
<gene>
    <name evidence="10" type="primary">lepB</name>
    <name evidence="10" type="ORF">ACFPM4_11870</name>
</gene>
<evidence type="ECO:0000259" key="9">
    <source>
        <dbReference type="Pfam" id="PF10502"/>
    </source>
</evidence>
<evidence type="ECO:0000256" key="1">
    <source>
        <dbReference type="ARBA" id="ARBA00000677"/>
    </source>
</evidence>
<keyword evidence="6 7" id="KW-0378">Hydrolase</keyword>
<dbReference type="InterPro" id="IPR019758">
    <property type="entry name" value="Pept_S26A_signal_pept_1_CS"/>
</dbReference>
<feature type="domain" description="Peptidase S26" evidence="9">
    <location>
        <begin position="11"/>
        <end position="178"/>
    </location>
</feature>
<evidence type="ECO:0000256" key="7">
    <source>
        <dbReference type="RuleBase" id="RU003993"/>
    </source>
</evidence>
<evidence type="ECO:0000256" key="2">
    <source>
        <dbReference type="ARBA" id="ARBA00004401"/>
    </source>
</evidence>
<dbReference type="GO" id="GO:0009003">
    <property type="term" value="F:signal peptidase activity"/>
    <property type="evidence" value="ECO:0007669"/>
    <property type="project" value="UniProtKB-EC"/>
</dbReference>
<name>A0ABW0LHQ1_9BACI</name>
<comment type="catalytic activity">
    <reaction evidence="1 7">
        <text>Cleavage of hydrophobic, N-terminal signal or leader sequences from secreted and periplasmic proteins.</text>
        <dbReference type="EC" id="3.4.21.89"/>
    </reaction>
</comment>
<comment type="subcellular location">
    <subcellularLocation>
        <location evidence="2">Cell membrane</location>
        <topology evidence="2">Single-pass type II membrane protein</topology>
    </subcellularLocation>
    <subcellularLocation>
        <location evidence="8">Membrane</location>
        <topology evidence="8">Single-pass type II membrane protein</topology>
    </subcellularLocation>
</comment>
<sequence length="188" mass="21604">MKVSFLREKEINWLKSLILAFLLALIIRTFLFSPVTVDGASMEPTLHDRERIIVTRTITWIGEVNRGDIVIINDTVNDKNYVKRVIGMPGELIEMKDDKLFINGEFIDEPYLSENKKRAHDNGRKLTSDFGPLKVPDNHFFVMGDNRLRSVDSRSDLFGNSLGYISEDRIIGISKFVIYPLSNLRLTK</sequence>
<dbReference type="PROSITE" id="PS00501">
    <property type="entry name" value="SPASE_I_1"/>
    <property type="match status" value="1"/>
</dbReference>
<proteinExistence type="inferred from homology"/>
<reference evidence="11" key="1">
    <citation type="journal article" date="2019" name="Int. J. Syst. Evol. Microbiol.">
        <title>The Global Catalogue of Microorganisms (GCM) 10K type strain sequencing project: providing services to taxonomists for standard genome sequencing and annotation.</title>
        <authorList>
            <consortium name="The Broad Institute Genomics Platform"/>
            <consortium name="The Broad Institute Genome Sequencing Center for Infectious Disease"/>
            <person name="Wu L."/>
            <person name="Ma J."/>
        </authorList>
    </citation>
    <scope>NUCLEOTIDE SEQUENCE [LARGE SCALE GENOMIC DNA]</scope>
    <source>
        <strain evidence="11">CGMCC 1.12237</strain>
    </source>
</reference>
<dbReference type="SUPFAM" id="SSF51306">
    <property type="entry name" value="LexA/Signal peptidase"/>
    <property type="match status" value="1"/>
</dbReference>
<dbReference type="CDD" id="cd06530">
    <property type="entry name" value="S26_SPase_I"/>
    <property type="match status" value="1"/>
</dbReference>
<evidence type="ECO:0000256" key="4">
    <source>
        <dbReference type="ARBA" id="ARBA00013208"/>
    </source>
</evidence>
<dbReference type="Pfam" id="PF10502">
    <property type="entry name" value="Peptidase_S26"/>
    <property type="match status" value="1"/>
</dbReference>
<comment type="similarity">
    <text evidence="3 8">Belongs to the peptidase S26 family.</text>
</comment>
<keyword evidence="5 7" id="KW-0645">Protease</keyword>
<dbReference type="NCBIfam" id="TIGR02227">
    <property type="entry name" value="sigpep_I_bact"/>
    <property type="match status" value="1"/>
</dbReference>
<dbReference type="InterPro" id="IPR036286">
    <property type="entry name" value="LexA/Signal_pep-like_sf"/>
</dbReference>
<dbReference type="Gene3D" id="2.10.109.10">
    <property type="entry name" value="Umud Fragment, subunit A"/>
    <property type="match status" value="1"/>
</dbReference>
<dbReference type="RefSeq" id="WP_382351815.1">
    <property type="nucleotide sequence ID" value="NZ_JBHSMC010000014.1"/>
</dbReference>
<dbReference type="EMBL" id="JBHSMC010000014">
    <property type="protein sequence ID" value="MFC5465448.1"/>
    <property type="molecule type" value="Genomic_DNA"/>
</dbReference>
<dbReference type="InterPro" id="IPR019756">
    <property type="entry name" value="Pept_S26A_signal_pept_1_Ser-AS"/>
</dbReference>
<dbReference type="EC" id="3.4.21.89" evidence="4 7"/>
<accession>A0ABW0LHQ1</accession>
<protein>
    <recommendedName>
        <fullName evidence="4 7">Signal peptidase I</fullName>
        <ecNumber evidence="4 7">3.4.21.89</ecNumber>
    </recommendedName>
</protein>
<evidence type="ECO:0000313" key="10">
    <source>
        <dbReference type="EMBL" id="MFC5465448.1"/>
    </source>
</evidence>
<evidence type="ECO:0000256" key="8">
    <source>
        <dbReference type="RuleBase" id="RU362042"/>
    </source>
</evidence>
<evidence type="ECO:0000256" key="6">
    <source>
        <dbReference type="ARBA" id="ARBA00022801"/>
    </source>
</evidence>
<dbReference type="InterPro" id="IPR019533">
    <property type="entry name" value="Peptidase_S26"/>
</dbReference>
<dbReference type="PROSITE" id="PS00761">
    <property type="entry name" value="SPASE_I_3"/>
    <property type="match status" value="1"/>
</dbReference>
<dbReference type="PROSITE" id="PS00760">
    <property type="entry name" value="SPASE_I_2"/>
    <property type="match status" value="1"/>
</dbReference>
<organism evidence="10 11">
    <name type="scientific">Lederbergia graminis</name>
    <dbReference type="NCBI Taxonomy" id="735518"/>
    <lineage>
        <taxon>Bacteria</taxon>
        <taxon>Bacillati</taxon>
        <taxon>Bacillota</taxon>
        <taxon>Bacilli</taxon>
        <taxon>Bacillales</taxon>
        <taxon>Bacillaceae</taxon>
        <taxon>Lederbergia</taxon>
    </lineage>
</organism>
<dbReference type="PANTHER" id="PTHR43390">
    <property type="entry name" value="SIGNAL PEPTIDASE I"/>
    <property type="match status" value="1"/>
</dbReference>
<dbReference type="Proteomes" id="UP001596147">
    <property type="component" value="Unassembled WGS sequence"/>
</dbReference>
<dbReference type="InterPro" id="IPR000223">
    <property type="entry name" value="Pept_S26A_signal_pept_1"/>
</dbReference>
<dbReference type="InterPro" id="IPR019757">
    <property type="entry name" value="Pept_S26A_signal_pept_1_Lys-AS"/>
</dbReference>
<comment type="caution">
    <text evidence="10">The sequence shown here is derived from an EMBL/GenBank/DDBJ whole genome shotgun (WGS) entry which is preliminary data.</text>
</comment>
<dbReference type="PRINTS" id="PR00727">
    <property type="entry name" value="LEADERPTASE"/>
</dbReference>
<evidence type="ECO:0000256" key="3">
    <source>
        <dbReference type="ARBA" id="ARBA00009370"/>
    </source>
</evidence>
<evidence type="ECO:0000313" key="11">
    <source>
        <dbReference type="Proteomes" id="UP001596147"/>
    </source>
</evidence>
<evidence type="ECO:0000256" key="5">
    <source>
        <dbReference type="ARBA" id="ARBA00022670"/>
    </source>
</evidence>